<name>A0A7V2WSQ6_9BACT</name>
<dbReference type="SUPFAM" id="SSF52821">
    <property type="entry name" value="Rhodanese/Cell cycle control phosphatase"/>
    <property type="match status" value="2"/>
</dbReference>
<keyword evidence="1" id="KW-0677">Repeat</keyword>
<dbReference type="SMART" id="SM00450">
    <property type="entry name" value="RHOD"/>
    <property type="match status" value="2"/>
</dbReference>
<sequence>MRYFNKLRLLEKKSWPIVAAMFFVLSLLLVASAQARGVPVLVSTDWLDKHKNDKGLVIIDTRTEANYGFAHLPNAVSIPYSKVEPKCAEQCYKMPPPDKMTAMLQQAGVNKDSWVIVYGHGNTVSDASKTAGAYWVFKAMGVKKISMLNGGVTKWTFEGRFVTKEVPKVRKGNFVARLNKALVADFADVKKAMKGGKTVFMDARNSFQHLGHDKRADVGCYGHIPGSINLPADFLTNAGINRAPATLKSKKDLEKIVLGVGVTKDKKVPIIVYCNTGQLAGLNYLVLADILGYKNVKVYDGSMLEYCRVKGDLPVERFAWGNRSCCGNCK</sequence>
<reference evidence="3" key="1">
    <citation type="journal article" date="2020" name="mSystems">
        <title>Genome- and Community-Level Interaction Insights into Carbon Utilization and Element Cycling Functions of Hydrothermarchaeota in Hydrothermal Sediment.</title>
        <authorList>
            <person name="Zhou Z."/>
            <person name="Liu Y."/>
            <person name="Xu W."/>
            <person name="Pan J."/>
            <person name="Luo Z.H."/>
            <person name="Li M."/>
        </authorList>
    </citation>
    <scope>NUCLEOTIDE SEQUENCE [LARGE SCALE GENOMIC DNA]</scope>
    <source>
        <strain evidence="3">HyVt-503</strain>
    </source>
</reference>
<evidence type="ECO:0000259" key="2">
    <source>
        <dbReference type="PROSITE" id="PS50206"/>
    </source>
</evidence>
<dbReference type="Gene3D" id="3.40.250.10">
    <property type="entry name" value="Rhodanese-like domain"/>
    <property type="match status" value="2"/>
</dbReference>
<protein>
    <submittedName>
        <fullName evidence="3">Sulfurtransferase</fullName>
    </submittedName>
</protein>
<dbReference type="Proteomes" id="UP000885797">
    <property type="component" value="Unassembled WGS sequence"/>
</dbReference>
<comment type="caution">
    <text evidence="3">The sequence shown here is derived from an EMBL/GenBank/DDBJ whole genome shotgun (WGS) entry which is preliminary data.</text>
</comment>
<feature type="domain" description="Rhodanese" evidence="2">
    <location>
        <begin position="194"/>
        <end position="308"/>
    </location>
</feature>
<dbReference type="PROSITE" id="PS50206">
    <property type="entry name" value="RHODANESE_3"/>
    <property type="match status" value="2"/>
</dbReference>
<dbReference type="PANTHER" id="PTHR43855:SF1">
    <property type="entry name" value="THIOSULFATE SULFURTRANSFERASE"/>
    <property type="match status" value="1"/>
</dbReference>
<gene>
    <name evidence="3" type="ORF">ENJ63_01290</name>
</gene>
<organism evidence="3">
    <name type="scientific">Dissulfuribacter thermophilus</name>
    <dbReference type="NCBI Taxonomy" id="1156395"/>
    <lineage>
        <taxon>Bacteria</taxon>
        <taxon>Pseudomonadati</taxon>
        <taxon>Thermodesulfobacteriota</taxon>
        <taxon>Dissulfuribacteria</taxon>
        <taxon>Dissulfuribacterales</taxon>
        <taxon>Dissulfuribacteraceae</taxon>
        <taxon>Dissulfuribacter</taxon>
    </lineage>
</organism>
<dbReference type="Pfam" id="PF00581">
    <property type="entry name" value="Rhodanese"/>
    <property type="match status" value="2"/>
</dbReference>
<dbReference type="InterPro" id="IPR001763">
    <property type="entry name" value="Rhodanese-like_dom"/>
</dbReference>
<proteinExistence type="predicted"/>
<dbReference type="EMBL" id="DRND01000107">
    <property type="protein sequence ID" value="HFC46495.1"/>
    <property type="molecule type" value="Genomic_DNA"/>
</dbReference>
<dbReference type="CDD" id="cd01448">
    <property type="entry name" value="TST_Repeat_1"/>
    <property type="match status" value="1"/>
</dbReference>
<dbReference type="InterPro" id="IPR051126">
    <property type="entry name" value="Thiosulfate_sulfurtransferase"/>
</dbReference>
<dbReference type="PANTHER" id="PTHR43855">
    <property type="entry name" value="THIOSULFATE SULFURTRANSFERASE"/>
    <property type="match status" value="1"/>
</dbReference>
<dbReference type="AlphaFoldDB" id="A0A7V2WSQ6"/>
<feature type="domain" description="Rhodanese" evidence="2">
    <location>
        <begin position="52"/>
        <end position="164"/>
    </location>
</feature>
<accession>A0A7V2WSQ6</accession>
<dbReference type="InterPro" id="IPR036873">
    <property type="entry name" value="Rhodanese-like_dom_sf"/>
</dbReference>
<evidence type="ECO:0000313" key="3">
    <source>
        <dbReference type="EMBL" id="HFC46495.1"/>
    </source>
</evidence>
<evidence type="ECO:0000256" key="1">
    <source>
        <dbReference type="ARBA" id="ARBA00022737"/>
    </source>
</evidence>